<sequence>MDGSSVIADDRYGSIQVAYWSGDEIRSWDAPLSNVWTIPIDRTGLFVIHRQHGIPAGICLT</sequence>
<dbReference type="Proteomes" id="UP000001025">
    <property type="component" value="Chromosome"/>
</dbReference>
<protein>
    <submittedName>
        <fullName evidence="1">Uncharacterized protein</fullName>
    </submittedName>
</protein>
<dbReference type="HOGENOM" id="CLU_2919707_0_0_0"/>
<dbReference type="EnsemblBacteria" id="CAD73855">
    <property type="protein sequence ID" value="CAD73855"/>
    <property type="gene ID" value="RB4555"/>
</dbReference>
<evidence type="ECO:0000313" key="1">
    <source>
        <dbReference type="EMBL" id="CAD73855.1"/>
    </source>
</evidence>
<evidence type="ECO:0000313" key="2">
    <source>
        <dbReference type="Proteomes" id="UP000001025"/>
    </source>
</evidence>
<gene>
    <name evidence="1" type="ordered locus">RB4555</name>
</gene>
<reference evidence="1 2" key="1">
    <citation type="journal article" date="2003" name="Proc. Natl. Acad. Sci. U.S.A.">
        <title>Complete genome sequence of the marine planctomycete Pirellula sp. strain 1.</title>
        <authorList>
            <person name="Gloeckner F.O."/>
            <person name="Kube M."/>
            <person name="Bauer M."/>
            <person name="Teeling H."/>
            <person name="Lombardot T."/>
            <person name="Ludwig W."/>
            <person name="Gade D."/>
            <person name="Beck A."/>
            <person name="Borzym K."/>
            <person name="Heitmann K."/>
            <person name="Rabus R."/>
            <person name="Schlesner H."/>
            <person name="Amann R."/>
            <person name="Reinhardt R."/>
        </authorList>
    </citation>
    <scope>NUCLEOTIDE SEQUENCE [LARGE SCALE GENOMIC DNA]</scope>
    <source>
        <strain evidence="2">DSM 10527 / NCIMB 13988 / SH1</strain>
    </source>
</reference>
<dbReference type="KEGG" id="rba:RB4555"/>
<organism evidence="1 2">
    <name type="scientific">Rhodopirellula baltica (strain DSM 10527 / NCIMB 13988 / SH1)</name>
    <dbReference type="NCBI Taxonomy" id="243090"/>
    <lineage>
        <taxon>Bacteria</taxon>
        <taxon>Pseudomonadati</taxon>
        <taxon>Planctomycetota</taxon>
        <taxon>Planctomycetia</taxon>
        <taxon>Pirellulales</taxon>
        <taxon>Pirellulaceae</taxon>
        <taxon>Rhodopirellula</taxon>
    </lineage>
</organism>
<proteinExistence type="predicted"/>
<dbReference type="InParanoid" id="Q7USE2"/>
<keyword evidence="2" id="KW-1185">Reference proteome</keyword>
<dbReference type="EMBL" id="BX294140">
    <property type="protein sequence ID" value="CAD73855.1"/>
    <property type="molecule type" value="Genomic_DNA"/>
</dbReference>
<accession>Q7USE2</accession>
<dbReference type="AlphaFoldDB" id="Q7USE2"/>
<name>Q7USE2_RHOBA</name>